<organism evidence="2 3">
    <name type="scientific">Roseimicrobium gellanilyticum</name>
    <dbReference type="NCBI Taxonomy" id="748857"/>
    <lineage>
        <taxon>Bacteria</taxon>
        <taxon>Pseudomonadati</taxon>
        <taxon>Verrucomicrobiota</taxon>
        <taxon>Verrucomicrobiia</taxon>
        <taxon>Verrucomicrobiales</taxon>
        <taxon>Verrucomicrobiaceae</taxon>
        <taxon>Roseimicrobium</taxon>
    </lineage>
</organism>
<reference evidence="2 3" key="1">
    <citation type="submission" date="2018-06" db="EMBL/GenBank/DDBJ databases">
        <title>Genomic Encyclopedia of Type Strains, Phase IV (KMG-IV): sequencing the most valuable type-strain genomes for metagenomic binning, comparative biology and taxonomic classification.</title>
        <authorList>
            <person name="Goeker M."/>
        </authorList>
    </citation>
    <scope>NUCLEOTIDE SEQUENCE [LARGE SCALE GENOMIC DNA]</scope>
    <source>
        <strain evidence="2 3">DSM 25532</strain>
    </source>
</reference>
<accession>A0A366HR46</accession>
<protein>
    <submittedName>
        <fullName evidence="2">Uncharacterized protein</fullName>
    </submittedName>
</protein>
<evidence type="ECO:0000313" key="3">
    <source>
        <dbReference type="Proteomes" id="UP000253426"/>
    </source>
</evidence>
<feature type="signal peptide" evidence="1">
    <location>
        <begin position="1"/>
        <end position="28"/>
    </location>
</feature>
<evidence type="ECO:0000256" key="1">
    <source>
        <dbReference type="SAM" id="SignalP"/>
    </source>
</evidence>
<gene>
    <name evidence="2" type="ORF">DES53_102330</name>
</gene>
<proteinExistence type="predicted"/>
<dbReference type="AlphaFoldDB" id="A0A366HR46"/>
<keyword evidence="3" id="KW-1185">Reference proteome</keyword>
<dbReference type="Proteomes" id="UP000253426">
    <property type="component" value="Unassembled WGS sequence"/>
</dbReference>
<dbReference type="EMBL" id="QNRR01000002">
    <property type="protein sequence ID" value="RBP45946.1"/>
    <property type="molecule type" value="Genomic_DNA"/>
</dbReference>
<evidence type="ECO:0000313" key="2">
    <source>
        <dbReference type="EMBL" id="RBP45946.1"/>
    </source>
</evidence>
<keyword evidence="1" id="KW-0732">Signal</keyword>
<name>A0A366HR46_9BACT</name>
<feature type="chain" id="PRO_5016721613" evidence="1">
    <location>
        <begin position="29"/>
        <end position="150"/>
    </location>
</feature>
<sequence>MNSRFLTSFLRLASLIAFAGALTSCAMADRKPSRVTDKAEIALHQEERLRWEKRARQVRPGMTRAEVERYLPKHSFRNTSWTGTTFESDYWTDGTRDWYYLSAHFICEACYAYTGLTRDFEEESRLEARQKLRSPPRIVQVRMPMPASRW</sequence>
<dbReference type="RefSeq" id="WP_113957505.1">
    <property type="nucleotide sequence ID" value="NZ_QNRR01000002.1"/>
</dbReference>
<dbReference type="PROSITE" id="PS51257">
    <property type="entry name" value="PROKAR_LIPOPROTEIN"/>
    <property type="match status" value="1"/>
</dbReference>
<comment type="caution">
    <text evidence="2">The sequence shown here is derived from an EMBL/GenBank/DDBJ whole genome shotgun (WGS) entry which is preliminary data.</text>
</comment>